<dbReference type="AlphaFoldDB" id="A0A7G9YK31"/>
<organism evidence="2">
    <name type="scientific">Candidatus Methanogaster sp. ANME-2c ERB4</name>
    <dbReference type="NCBI Taxonomy" id="2759911"/>
    <lineage>
        <taxon>Archaea</taxon>
        <taxon>Methanobacteriati</taxon>
        <taxon>Methanobacteriota</taxon>
        <taxon>Stenosarchaea group</taxon>
        <taxon>Methanomicrobia</taxon>
        <taxon>Methanosarcinales</taxon>
        <taxon>ANME-2 cluster</taxon>
        <taxon>Candidatus Methanogasteraceae</taxon>
        <taxon>Candidatus Methanogaster</taxon>
    </lineage>
</organism>
<dbReference type="SUPFAM" id="SSF89372">
    <property type="entry name" value="Fucose-specific lectin"/>
    <property type="match status" value="2"/>
</dbReference>
<dbReference type="Pfam" id="PF00092">
    <property type="entry name" value="VWA"/>
    <property type="match status" value="1"/>
</dbReference>
<dbReference type="InterPro" id="IPR013783">
    <property type="entry name" value="Ig-like_fold"/>
</dbReference>
<protein>
    <recommendedName>
        <fullName evidence="1">VWFA domain-containing protein</fullName>
    </recommendedName>
</protein>
<feature type="domain" description="VWFA" evidence="1">
    <location>
        <begin position="386"/>
        <end position="497"/>
    </location>
</feature>
<dbReference type="Gene3D" id="3.40.50.410">
    <property type="entry name" value="von Willebrand factor, type A domain"/>
    <property type="match status" value="1"/>
</dbReference>
<sequence>MQSCPTRNETIMGTLDSSRDVNMQIWDRPVWGTVREVTTSSSPDTRRGFDIAYEQNSSDAIIVYRGDSSTDVPEYQIWDGSSWTSGSVNNTDAGINPIQWVRLAAKPNSDEILLVTLDYKNDLRAQVWDGSAWSNVIVFTNSASTYSYQCFDVAYEPGGDAMVTWAQSDRTVRYSRWDGASWSTPSIIYTGTHQTYWIKLAADPNSNNILMSALNADKDVHVTVWNGTAWSSNLKIEDDTCENDKRIMDVSFEQSSGRGLVVWGDSTSTPKYRIWDGSWGQESSASNLGGAGCTRWVQLTPDPDSSEMFLMTSDGNNDINIQKWDGSSWSIPTEVEASSTFDYECFDITYSKQETAVTQTTVNWLEWRAKIDNPLDDSIVSFNPIITSIDGLTADGMTAIDEGLYEANNALYNYFAAGSKQVENGTIILLTDGIDNVGYHSMIAEAERAAANNTTIFTVGFGSTIDDGVLRQIANITGGEYYFAPNATVLKNIFVGIAGDLGNFTAPAPRVDIRIGNNAIVEGTLADVTYINDSANVTYFSCTLADCSEGYYAHEHVNPSVTYPGNRTTLSWDIGNRPDHIITVGRYWNVTYQLRIANDSAGYVPIVLYPSCVTYESAGGAGNCSNNLVPDANVDVVGNETNSSTKPADSIELTNKAVSCGPPFRQSPKPDTVQEYAYRLTAQLKDEDGDPVVFGTVVEFKATSGTLYNYTLHNTSGLLNGTTGLKGDATVWLSSDVPGTITVCAYHTTANGNELTQACTVVIFHSVESPPLIPPAPRPRGVITLESDPFMTDWLSLLWRNR</sequence>
<dbReference type="InterPro" id="IPR008964">
    <property type="entry name" value="Invasin/intimin_cell_adhesion"/>
</dbReference>
<evidence type="ECO:0000259" key="1">
    <source>
        <dbReference type="PROSITE" id="PS50234"/>
    </source>
</evidence>
<proteinExistence type="predicted"/>
<dbReference type="EMBL" id="MT631335">
    <property type="protein sequence ID" value="QNO48365.1"/>
    <property type="molecule type" value="Genomic_DNA"/>
</dbReference>
<dbReference type="PROSITE" id="PS50234">
    <property type="entry name" value="VWFA"/>
    <property type="match status" value="1"/>
</dbReference>
<dbReference type="SUPFAM" id="SSF53300">
    <property type="entry name" value="vWA-like"/>
    <property type="match status" value="1"/>
</dbReference>
<dbReference type="Gene3D" id="2.120.10.70">
    <property type="entry name" value="Fucose-specific lectin"/>
    <property type="match status" value="1"/>
</dbReference>
<dbReference type="CDD" id="cd00198">
    <property type="entry name" value="vWFA"/>
    <property type="match status" value="1"/>
</dbReference>
<dbReference type="InterPro" id="IPR036465">
    <property type="entry name" value="vWFA_dom_sf"/>
</dbReference>
<dbReference type="SUPFAM" id="SSF49373">
    <property type="entry name" value="Invasin/intimin cell-adhesion fragments"/>
    <property type="match status" value="1"/>
</dbReference>
<dbReference type="Gene3D" id="2.60.40.10">
    <property type="entry name" value="Immunoglobulins"/>
    <property type="match status" value="1"/>
</dbReference>
<gene>
    <name evidence="2" type="ORF">EIBLGOLB_00001</name>
</gene>
<evidence type="ECO:0000313" key="2">
    <source>
        <dbReference type="EMBL" id="QNO48365.1"/>
    </source>
</evidence>
<reference evidence="2" key="1">
    <citation type="submission" date="2020-06" db="EMBL/GenBank/DDBJ databases">
        <title>Unique genomic features of the anaerobic methanotrophic archaea.</title>
        <authorList>
            <person name="Chadwick G.L."/>
            <person name="Skennerton C.T."/>
            <person name="Laso-Perez R."/>
            <person name="Leu A.O."/>
            <person name="Speth D.R."/>
            <person name="Yu H."/>
            <person name="Morgan-Lang C."/>
            <person name="Hatzenpichler R."/>
            <person name="Goudeau D."/>
            <person name="Malmstrom R."/>
            <person name="Brazelton W.J."/>
            <person name="Woyke T."/>
            <person name="Hallam S.J."/>
            <person name="Tyson G.W."/>
            <person name="Wegener G."/>
            <person name="Boetius A."/>
            <person name="Orphan V."/>
        </authorList>
    </citation>
    <scope>NUCLEOTIDE SEQUENCE</scope>
</reference>
<dbReference type="InterPro" id="IPR002035">
    <property type="entry name" value="VWF_A"/>
</dbReference>
<name>A0A7G9YK31_9EURY</name>
<accession>A0A7G9YK31</accession>